<evidence type="ECO:0000256" key="6">
    <source>
        <dbReference type="SAM" id="Phobius"/>
    </source>
</evidence>
<gene>
    <name evidence="8" type="ORF">ROZALSC1DRAFT_25259</name>
</gene>
<evidence type="ECO:0000256" key="2">
    <source>
        <dbReference type="ARBA" id="ARBA00009466"/>
    </source>
</evidence>
<feature type="transmembrane region" description="Helical" evidence="6">
    <location>
        <begin position="298"/>
        <end position="319"/>
    </location>
</feature>
<dbReference type="InterPro" id="IPR014877">
    <property type="entry name" value="XPO1_C_dom"/>
</dbReference>
<organism evidence="8 9">
    <name type="scientific">Rozella allomycis (strain CSF55)</name>
    <dbReference type="NCBI Taxonomy" id="988480"/>
    <lineage>
        <taxon>Eukaryota</taxon>
        <taxon>Fungi</taxon>
        <taxon>Fungi incertae sedis</taxon>
        <taxon>Cryptomycota</taxon>
        <taxon>Cryptomycota incertae sedis</taxon>
        <taxon>Rozella</taxon>
    </lineage>
</organism>
<dbReference type="InterPro" id="IPR016024">
    <property type="entry name" value="ARM-type_fold"/>
</dbReference>
<keyword evidence="3" id="KW-0813">Transport</keyword>
<keyword evidence="5" id="KW-0539">Nucleus</keyword>
<keyword evidence="6" id="KW-1133">Transmembrane helix</keyword>
<evidence type="ECO:0000256" key="1">
    <source>
        <dbReference type="ARBA" id="ARBA00004123"/>
    </source>
</evidence>
<proteinExistence type="inferred from homology"/>
<dbReference type="GO" id="GO:0005049">
    <property type="term" value="F:nuclear export signal receptor activity"/>
    <property type="evidence" value="ECO:0007669"/>
    <property type="project" value="InterPro"/>
</dbReference>
<name>A0A4P9YBK5_ROZAC</name>
<protein>
    <recommendedName>
        <fullName evidence="7">Exportin-1 C-terminal domain-containing protein</fullName>
    </recommendedName>
</protein>
<accession>A0A4P9YBK5</accession>
<evidence type="ECO:0000256" key="3">
    <source>
        <dbReference type="ARBA" id="ARBA00022448"/>
    </source>
</evidence>
<dbReference type="Proteomes" id="UP000281549">
    <property type="component" value="Unassembled WGS sequence"/>
</dbReference>
<comment type="subcellular location">
    <subcellularLocation>
        <location evidence="1">Nucleus</location>
    </subcellularLocation>
</comment>
<comment type="similarity">
    <text evidence="2">Belongs to the exportin family.</text>
</comment>
<evidence type="ECO:0000313" key="9">
    <source>
        <dbReference type="Proteomes" id="UP000281549"/>
    </source>
</evidence>
<dbReference type="EMBL" id="ML006530">
    <property type="protein sequence ID" value="RKP16455.1"/>
    <property type="molecule type" value="Genomic_DNA"/>
</dbReference>
<keyword evidence="6" id="KW-0472">Membrane</keyword>
<feature type="domain" description="Exportin-1 C-terminal" evidence="7">
    <location>
        <begin position="69"/>
        <end position="240"/>
    </location>
</feature>
<dbReference type="GO" id="GO:0015031">
    <property type="term" value="P:protein transport"/>
    <property type="evidence" value="ECO:0007669"/>
    <property type="project" value="UniProtKB-KW"/>
</dbReference>
<evidence type="ECO:0000313" key="8">
    <source>
        <dbReference type="EMBL" id="RKP16455.1"/>
    </source>
</evidence>
<keyword evidence="6" id="KW-0812">Transmembrane</keyword>
<dbReference type="Pfam" id="PF08767">
    <property type="entry name" value="CRM1_C"/>
    <property type="match status" value="1"/>
</dbReference>
<reference evidence="9" key="1">
    <citation type="journal article" date="2018" name="Nat. Microbiol.">
        <title>Leveraging single-cell genomics to expand the fungal tree of life.</title>
        <authorList>
            <person name="Ahrendt S.R."/>
            <person name="Quandt C.A."/>
            <person name="Ciobanu D."/>
            <person name="Clum A."/>
            <person name="Salamov A."/>
            <person name="Andreopoulos B."/>
            <person name="Cheng J.F."/>
            <person name="Woyke T."/>
            <person name="Pelin A."/>
            <person name="Henrissat B."/>
            <person name="Reynolds N.K."/>
            <person name="Benny G.L."/>
            <person name="Smith M.E."/>
            <person name="James T.Y."/>
            <person name="Grigoriev I.V."/>
        </authorList>
    </citation>
    <scope>NUCLEOTIDE SEQUENCE [LARGE SCALE GENOMIC DNA]</scope>
    <source>
        <strain evidence="9">CSF55</strain>
    </source>
</reference>
<evidence type="ECO:0000256" key="5">
    <source>
        <dbReference type="ARBA" id="ARBA00023242"/>
    </source>
</evidence>
<dbReference type="AlphaFoldDB" id="A0A4P9YBK5"/>
<dbReference type="SUPFAM" id="SSF48371">
    <property type="entry name" value="ARM repeat"/>
    <property type="match status" value="1"/>
</dbReference>
<dbReference type="GO" id="GO:0005634">
    <property type="term" value="C:nucleus"/>
    <property type="evidence" value="ECO:0007669"/>
    <property type="project" value="UniProtKB-SubCell"/>
</dbReference>
<evidence type="ECO:0000256" key="4">
    <source>
        <dbReference type="ARBA" id="ARBA00022927"/>
    </source>
</evidence>
<keyword evidence="4" id="KW-0653">Protein transport</keyword>
<dbReference type="InterPro" id="IPR011989">
    <property type="entry name" value="ARM-like"/>
</dbReference>
<sequence>MVVGDIINNYFGLNEAIINLISALLKNDQCDDLFCFGLYESALTRLVDENLKHENFDNESELLLNFIKSLGDLSHIHPKLFKIVMDRIIFVLNHKSRNVSNAGLEALNTLLKRFSHYDFSEKVHRHVILDSTHPIYYILDNAKFFYQERFETTLNNFLVFVTNETYNQISQILFKLFKFALKFKSDETSVSQLKEITRNILMERFPSFEKNRLQDIVNGFVCINCDFEQFRGYMKEFATSTIKCLKPKTTKKSINEPRANTDKILTDEGIEMARPKRVRKCKAKNETQGEGGNVEKTGIIVGGIACGLGLLLGAGTLVYRRIRNLYSSINPF</sequence>
<dbReference type="Gene3D" id="1.25.10.10">
    <property type="entry name" value="Leucine-rich Repeat Variant"/>
    <property type="match status" value="1"/>
</dbReference>
<evidence type="ECO:0000259" key="7">
    <source>
        <dbReference type="Pfam" id="PF08767"/>
    </source>
</evidence>